<dbReference type="InterPro" id="IPR011990">
    <property type="entry name" value="TPR-like_helical_dom_sf"/>
</dbReference>
<evidence type="ECO:0000256" key="2">
    <source>
        <dbReference type="SAM" id="SignalP"/>
    </source>
</evidence>
<name>A0ABT0TQY1_9FLAO</name>
<feature type="chain" id="PRO_5045916155" evidence="2">
    <location>
        <begin position="24"/>
        <end position="447"/>
    </location>
</feature>
<feature type="repeat" description="TPR" evidence="1">
    <location>
        <begin position="71"/>
        <end position="104"/>
    </location>
</feature>
<comment type="caution">
    <text evidence="3">The sequence shown here is derived from an EMBL/GenBank/DDBJ whole genome shotgun (WGS) entry which is preliminary data.</text>
</comment>
<gene>
    <name evidence="3" type="ORF">NAT50_11080</name>
</gene>
<dbReference type="SMART" id="SM00028">
    <property type="entry name" value="TPR"/>
    <property type="match status" value="5"/>
</dbReference>
<dbReference type="RefSeq" id="WP_250593294.1">
    <property type="nucleotide sequence ID" value="NZ_JAMLJM010000010.1"/>
</dbReference>
<evidence type="ECO:0000313" key="3">
    <source>
        <dbReference type="EMBL" id="MCL9809899.1"/>
    </source>
</evidence>
<dbReference type="SUPFAM" id="SSF81901">
    <property type="entry name" value="HCP-like"/>
    <property type="match status" value="1"/>
</dbReference>
<evidence type="ECO:0000256" key="1">
    <source>
        <dbReference type="PROSITE-ProRule" id="PRU00339"/>
    </source>
</evidence>
<feature type="signal peptide" evidence="2">
    <location>
        <begin position="1"/>
        <end position="23"/>
    </location>
</feature>
<dbReference type="PANTHER" id="PTHR12558">
    <property type="entry name" value="CELL DIVISION CYCLE 16,23,27"/>
    <property type="match status" value="1"/>
</dbReference>
<reference evidence="3 4" key="1">
    <citation type="submission" date="2022-05" db="EMBL/GenBank/DDBJ databases">
        <title>Flavobacterium sp., isolated from activated sludge.</title>
        <authorList>
            <person name="Ran Q."/>
        </authorList>
    </citation>
    <scope>NUCLEOTIDE SEQUENCE [LARGE SCALE GENOMIC DNA]</scope>
    <source>
        <strain evidence="3 4">HXWNR70</strain>
    </source>
</reference>
<accession>A0ABT0TQY1</accession>
<evidence type="ECO:0000313" key="4">
    <source>
        <dbReference type="Proteomes" id="UP001317191"/>
    </source>
</evidence>
<protein>
    <submittedName>
        <fullName evidence="3">Cytochrome C biosynthesis protein</fullName>
    </submittedName>
</protein>
<dbReference type="EMBL" id="JAMLJM010000010">
    <property type="protein sequence ID" value="MCL9809899.1"/>
    <property type="molecule type" value="Genomic_DNA"/>
</dbReference>
<dbReference type="PROSITE" id="PS50005">
    <property type="entry name" value="TPR"/>
    <property type="match status" value="2"/>
</dbReference>
<sequence length="447" mass="52435">MKKRVSNIVVLLVLSCCTQTLLAQVNPEDIALETDDFQEAYYEALLQKGIENYDKAIVSLEKCLQLQPENEVIYHELGKNYFFQKNYIEAENNYVKATQLQPNNKWYWIDLYEVYYETKNYNQGITTLQKIIPLDKNYKEDLLSLYMYTRQYDKALVLINELDETVGKTYIRDTYRLEINMQSTSNSTGKKNLESAIEQNPLVEENYISLIYTYSENNQEEKARAVAQKMEKNIPNSEWAQVFLFKYHINDNKGTEALASLEKVLNGKKIDMKIKFRMFNEFLIFTTKNSSFETQLNKIIPYFENNPEVNVYTELGKFYYKKKNWSKAIAYLEKAFNTSTNDLETNIFLLASYEEVANYELLLKKASELVDLYPNQPEYYYFAGKASAKVKNFKKAITFLEIGIDYVVDNVALETDFCLLLSETFKEMGNIPKSDQYQKRAINLKKK</sequence>
<dbReference type="SUPFAM" id="SSF48452">
    <property type="entry name" value="TPR-like"/>
    <property type="match status" value="1"/>
</dbReference>
<keyword evidence="2" id="KW-0732">Signal</keyword>
<feature type="repeat" description="TPR" evidence="1">
    <location>
        <begin position="309"/>
        <end position="342"/>
    </location>
</feature>
<dbReference type="PROSITE" id="PS51257">
    <property type="entry name" value="PROKAR_LIPOPROTEIN"/>
    <property type="match status" value="1"/>
</dbReference>
<dbReference type="InterPro" id="IPR019734">
    <property type="entry name" value="TPR_rpt"/>
</dbReference>
<dbReference type="Pfam" id="PF13181">
    <property type="entry name" value="TPR_8"/>
    <property type="match status" value="3"/>
</dbReference>
<dbReference type="Gene3D" id="1.25.40.10">
    <property type="entry name" value="Tetratricopeptide repeat domain"/>
    <property type="match status" value="3"/>
</dbReference>
<keyword evidence="4" id="KW-1185">Reference proteome</keyword>
<dbReference type="Proteomes" id="UP001317191">
    <property type="component" value="Unassembled WGS sequence"/>
</dbReference>
<proteinExistence type="predicted"/>
<organism evidence="3 4">
    <name type="scientific">Flavobacterium luminosum</name>
    <dbReference type="NCBI Taxonomy" id="2949086"/>
    <lineage>
        <taxon>Bacteria</taxon>
        <taxon>Pseudomonadati</taxon>
        <taxon>Bacteroidota</taxon>
        <taxon>Flavobacteriia</taxon>
        <taxon>Flavobacteriales</taxon>
        <taxon>Flavobacteriaceae</taxon>
        <taxon>Flavobacterium</taxon>
    </lineage>
</organism>
<dbReference type="PANTHER" id="PTHR12558:SF13">
    <property type="entry name" value="CELL DIVISION CYCLE PROTEIN 27 HOMOLOG"/>
    <property type="match status" value="1"/>
</dbReference>
<keyword evidence="1" id="KW-0802">TPR repeat</keyword>